<feature type="transmembrane region" description="Helical" evidence="1">
    <location>
        <begin position="196"/>
        <end position="216"/>
    </location>
</feature>
<dbReference type="GO" id="GO:0009636">
    <property type="term" value="P:response to toxic substance"/>
    <property type="evidence" value="ECO:0007669"/>
    <property type="project" value="TreeGrafter"/>
</dbReference>
<keyword evidence="1" id="KW-1133">Transmembrane helix</keyword>
<feature type="transmembrane region" description="Helical" evidence="1">
    <location>
        <begin position="16"/>
        <end position="33"/>
    </location>
</feature>
<protein>
    <submittedName>
        <fullName evidence="3">Hypothetical membrane protein</fullName>
    </submittedName>
</protein>
<dbReference type="InterPro" id="IPR012867">
    <property type="entry name" value="DUF1648"/>
</dbReference>
<dbReference type="RefSeq" id="WP_014452662.1">
    <property type="nucleotide sequence ID" value="NC_017096.1"/>
</dbReference>
<organism evidence="3 4">
    <name type="scientific">Caldisericum exile (strain DSM 21853 / NBRC 104410 / AZM16c01)</name>
    <dbReference type="NCBI Taxonomy" id="511051"/>
    <lineage>
        <taxon>Bacteria</taxon>
        <taxon>Pseudomonadati</taxon>
        <taxon>Caldisericota/Cryosericota group</taxon>
        <taxon>Caldisericota</taxon>
        <taxon>Caldisericia</taxon>
        <taxon>Caldisericales</taxon>
        <taxon>Caldisericaceae</taxon>
        <taxon>Caldisericum</taxon>
    </lineage>
</organism>
<proteinExistence type="predicted"/>
<dbReference type="KEGG" id="cex:CSE_01290"/>
<dbReference type="Proteomes" id="UP000004793">
    <property type="component" value="Chromosome"/>
</dbReference>
<keyword evidence="1" id="KW-0472">Membrane</keyword>
<dbReference type="PANTHER" id="PTHR37810">
    <property type="entry name" value="IMMUNITY PROTEIN SDPI"/>
    <property type="match status" value="1"/>
</dbReference>
<dbReference type="PIRSF" id="PIRSF038959">
    <property type="entry name" value="SdpI"/>
    <property type="match status" value="1"/>
</dbReference>
<evidence type="ECO:0000313" key="3">
    <source>
        <dbReference type="EMBL" id="BAL80255.1"/>
    </source>
</evidence>
<dbReference type="Pfam" id="PF07853">
    <property type="entry name" value="DUF1648"/>
    <property type="match status" value="1"/>
</dbReference>
<dbReference type="AlphaFoldDB" id="A0A7U6JFK4"/>
<evidence type="ECO:0000259" key="2">
    <source>
        <dbReference type="Pfam" id="PF07853"/>
    </source>
</evidence>
<feature type="transmembrane region" description="Helical" evidence="1">
    <location>
        <begin position="172"/>
        <end position="190"/>
    </location>
</feature>
<gene>
    <name evidence="3" type="ordered locus">CSE_01290</name>
</gene>
<name>A0A7U6JFK4_CALEA</name>
<dbReference type="EMBL" id="AP012051">
    <property type="protein sequence ID" value="BAL80255.1"/>
    <property type="molecule type" value="Genomic_DNA"/>
</dbReference>
<feature type="domain" description="DUF1648" evidence="2">
    <location>
        <begin position="21"/>
        <end position="65"/>
    </location>
</feature>
<evidence type="ECO:0000256" key="1">
    <source>
        <dbReference type="SAM" id="Phobius"/>
    </source>
</evidence>
<feature type="transmembrane region" description="Helical" evidence="1">
    <location>
        <begin position="53"/>
        <end position="79"/>
    </location>
</feature>
<keyword evidence="4" id="KW-1185">Reference proteome</keyword>
<evidence type="ECO:0000313" key="4">
    <source>
        <dbReference type="Proteomes" id="UP000004793"/>
    </source>
</evidence>
<dbReference type="Pfam" id="PF13630">
    <property type="entry name" value="SdpI"/>
    <property type="match status" value="1"/>
</dbReference>
<feature type="transmembrane region" description="Helical" evidence="1">
    <location>
        <begin position="91"/>
        <end position="117"/>
    </location>
</feature>
<feature type="transmembrane region" description="Helical" evidence="1">
    <location>
        <begin position="123"/>
        <end position="143"/>
    </location>
</feature>
<accession>A0A7U6JFK4</accession>
<keyword evidence="1" id="KW-0812">Transmembrane</keyword>
<dbReference type="InterPro" id="IPR025962">
    <property type="entry name" value="SdpI/YhfL"/>
</dbReference>
<feature type="transmembrane region" description="Helical" evidence="1">
    <location>
        <begin position="236"/>
        <end position="252"/>
    </location>
</feature>
<dbReference type="PANTHER" id="PTHR37810:SF5">
    <property type="entry name" value="IMMUNITY PROTEIN SDPI"/>
    <property type="match status" value="1"/>
</dbReference>
<sequence>MDETYRLNKDVIRKEAFPISLIVVSYLLGLFIYRKLPFFVPTSWDLEGHINAYLPKSIAITFLPTAALAFLLFLLLLPYIDPLRKNYARFIDTYAVIINMFIALICLSQIVMLIVIVTGLNTLIGTSANIFVALVYLVTGNFFPRIRQNWFIGVGTPWTMISEEIWKKTQRLAGFLLFLLGMVCSLSIFIKYLQSVLLSVDWALVILVISSFYSFFLYLKMRETSNGISFDRKADILKSLAFTIVHIPYWIFML</sequence>
<dbReference type="InterPro" id="IPR026272">
    <property type="entry name" value="SdpI"/>
</dbReference>
<reference evidence="3 4" key="1">
    <citation type="submission" date="2011-01" db="EMBL/GenBank/DDBJ databases">
        <title>Whole genome sequence of Caldisericum exile AZM16c01.</title>
        <authorList>
            <person name="Narita-Yamada S."/>
            <person name="Kawakoshi A."/>
            <person name="Nakamura S."/>
            <person name="Sasagawa M."/>
            <person name="Fukada J."/>
            <person name="Sekine M."/>
            <person name="Kato Y."/>
            <person name="Fukai R."/>
            <person name="Sasaki K."/>
            <person name="Hanamaki A."/>
            <person name="Narita H."/>
            <person name="Konno Y."/>
            <person name="Mori K."/>
            <person name="Yamazaki S."/>
            <person name="Suzuki K."/>
            <person name="Fujita N."/>
        </authorList>
    </citation>
    <scope>NUCLEOTIDE SEQUENCE [LARGE SCALE GENOMIC DNA]</scope>
    <source>
        <strain evidence="4">DSM 21853 / NBRC 104410 / AZM16c01</strain>
    </source>
</reference>